<keyword evidence="3" id="KW-1185">Reference proteome</keyword>
<protein>
    <submittedName>
        <fullName evidence="2">PaaI family thioesterase</fullName>
    </submittedName>
</protein>
<gene>
    <name evidence="2" type="ORF">H3309_07935</name>
</gene>
<dbReference type="SUPFAM" id="SSF54637">
    <property type="entry name" value="Thioesterase/thiol ester dehydrase-isomerase"/>
    <property type="match status" value="1"/>
</dbReference>
<dbReference type="Gene3D" id="3.10.129.10">
    <property type="entry name" value="Hotdog Thioesterase"/>
    <property type="match status" value="1"/>
</dbReference>
<organism evidence="2 3">
    <name type="scientific">Sandaracinobacteroides saxicola</name>
    <dbReference type="NCBI Taxonomy" id="2759707"/>
    <lineage>
        <taxon>Bacteria</taxon>
        <taxon>Pseudomonadati</taxon>
        <taxon>Pseudomonadota</taxon>
        <taxon>Alphaproteobacteria</taxon>
        <taxon>Sphingomonadales</taxon>
        <taxon>Sphingosinicellaceae</taxon>
        <taxon>Sandaracinobacteroides</taxon>
    </lineage>
</organism>
<accession>A0A7G5IMI3</accession>
<dbReference type="Proteomes" id="UP000515292">
    <property type="component" value="Chromosome"/>
</dbReference>
<name>A0A7G5IMI3_9SPHN</name>
<dbReference type="InterPro" id="IPR029069">
    <property type="entry name" value="HotDog_dom_sf"/>
</dbReference>
<dbReference type="CDD" id="cd03443">
    <property type="entry name" value="PaaI_thioesterase"/>
    <property type="match status" value="1"/>
</dbReference>
<dbReference type="AlphaFoldDB" id="A0A7G5IMI3"/>
<evidence type="ECO:0000313" key="2">
    <source>
        <dbReference type="EMBL" id="QMW24575.1"/>
    </source>
</evidence>
<reference evidence="2 3" key="1">
    <citation type="submission" date="2020-07" db="EMBL/GenBank/DDBJ databases">
        <title>Complete genome sequence for Sandaracinobacter sp. M6.</title>
        <authorList>
            <person name="Tang Y."/>
            <person name="Liu Q."/>
            <person name="Guo Z."/>
            <person name="Lei P."/>
            <person name="Huang B."/>
        </authorList>
    </citation>
    <scope>NUCLEOTIDE SEQUENCE [LARGE SCALE GENOMIC DNA]</scope>
    <source>
        <strain evidence="2 3">M6</strain>
    </source>
</reference>
<evidence type="ECO:0000313" key="3">
    <source>
        <dbReference type="Proteomes" id="UP000515292"/>
    </source>
</evidence>
<sequence length="112" mass="11914">MPFDPGLIGAPERLHGGSIAGFLEVAAIVALRERLGAGVAIKPVNVTVDYLRVGLMRDTFAAVEITRAGRRVANLRATAWQDGRDRPIATATINALLERPAEPPSPPPPANR</sequence>
<feature type="domain" description="Acyl-CoA thioesterase-like N-terminal HotDog" evidence="1">
    <location>
        <begin position="13"/>
        <end position="93"/>
    </location>
</feature>
<dbReference type="EMBL" id="CP059851">
    <property type="protein sequence ID" value="QMW24575.1"/>
    <property type="molecule type" value="Genomic_DNA"/>
</dbReference>
<proteinExistence type="predicted"/>
<evidence type="ECO:0000259" key="1">
    <source>
        <dbReference type="Pfam" id="PF13622"/>
    </source>
</evidence>
<dbReference type="InterPro" id="IPR049449">
    <property type="entry name" value="TesB_ACOT8-like_N"/>
</dbReference>
<dbReference type="KEGG" id="sand:H3309_07935"/>
<dbReference type="Pfam" id="PF13622">
    <property type="entry name" value="4HBT_3"/>
    <property type="match status" value="1"/>
</dbReference>